<dbReference type="AlphaFoldDB" id="A0A2G5VUN7"/>
<gene>
    <name evidence="2" type="primary">Cnig_chr_I.g737</name>
    <name evidence="2" type="ORF">B9Z55_000737</name>
</gene>
<organism evidence="2 3">
    <name type="scientific">Caenorhabditis nigoni</name>
    <dbReference type="NCBI Taxonomy" id="1611254"/>
    <lineage>
        <taxon>Eukaryota</taxon>
        <taxon>Metazoa</taxon>
        <taxon>Ecdysozoa</taxon>
        <taxon>Nematoda</taxon>
        <taxon>Chromadorea</taxon>
        <taxon>Rhabditida</taxon>
        <taxon>Rhabditina</taxon>
        <taxon>Rhabditomorpha</taxon>
        <taxon>Rhabditoidea</taxon>
        <taxon>Rhabditidae</taxon>
        <taxon>Peloderinae</taxon>
        <taxon>Caenorhabditis</taxon>
    </lineage>
</organism>
<feature type="compositionally biased region" description="Polar residues" evidence="1">
    <location>
        <begin position="36"/>
        <end position="92"/>
    </location>
</feature>
<feature type="region of interest" description="Disordered" evidence="1">
    <location>
        <begin position="1"/>
        <end position="92"/>
    </location>
</feature>
<sequence length="92" mass="9848">MSPIRPTDNYDDNSLVNDKEIQRGNVTEEGIPDDGGNNSSVMNKTDTDVTLAQQPAIVDTSQIKSVSNTPEASVVQPNEGNGEEQSSQDDVV</sequence>
<proteinExistence type="predicted"/>
<evidence type="ECO:0000313" key="2">
    <source>
        <dbReference type="EMBL" id="PIC55473.1"/>
    </source>
</evidence>
<comment type="caution">
    <text evidence="2">The sequence shown here is derived from an EMBL/GenBank/DDBJ whole genome shotgun (WGS) entry which is preliminary data.</text>
</comment>
<dbReference type="Proteomes" id="UP000230233">
    <property type="component" value="Chromosome I"/>
</dbReference>
<name>A0A2G5VUN7_9PELO</name>
<reference evidence="3" key="1">
    <citation type="submission" date="2017-10" db="EMBL/GenBank/DDBJ databases">
        <title>Rapid genome shrinkage in a self-fertile nematode reveals novel sperm competition proteins.</title>
        <authorList>
            <person name="Yin D."/>
            <person name="Schwarz E.M."/>
            <person name="Thomas C.G."/>
            <person name="Felde R.L."/>
            <person name="Korf I.F."/>
            <person name="Cutter A.D."/>
            <person name="Schartner C.M."/>
            <person name="Ralston E.J."/>
            <person name="Meyer B.J."/>
            <person name="Haag E.S."/>
        </authorList>
    </citation>
    <scope>NUCLEOTIDE SEQUENCE [LARGE SCALE GENOMIC DNA]</scope>
    <source>
        <strain evidence="3">JU1422</strain>
    </source>
</reference>
<evidence type="ECO:0000313" key="3">
    <source>
        <dbReference type="Proteomes" id="UP000230233"/>
    </source>
</evidence>
<accession>A0A2G5VUN7</accession>
<dbReference type="EMBL" id="PDUG01000001">
    <property type="protein sequence ID" value="PIC55473.1"/>
    <property type="molecule type" value="Genomic_DNA"/>
</dbReference>
<keyword evidence="3" id="KW-1185">Reference proteome</keyword>
<protein>
    <submittedName>
        <fullName evidence="2">Uncharacterized protein</fullName>
    </submittedName>
</protein>
<evidence type="ECO:0000256" key="1">
    <source>
        <dbReference type="SAM" id="MobiDB-lite"/>
    </source>
</evidence>